<feature type="non-terminal residue" evidence="3">
    <location>
        <position position="1"/>
    </location>
</feature>
<comment type="caution">
    <text evidence="3">The sequence shown here is derived from an EMBL/GenBank/DDBJ whole genome shotgun (WGS) entry which is preliminary data.</text>
</comment>
<dbReference type="Gene3D" id="1.10.8.270">
    <property type="entry name" value="putative rabgap domain of human tbc1 domain family member 14 like domains"/>
    <property type="match status" value="1"/>
</dbReference>
<name>A0AAD5S440_9FUNG</name>
<evidence type="ECO:0000313" key="4">
    <source>
        <dbReference type="Proteomes" id="UP001212841"/>
    </source>
</evidence>
<dbReference type="PANTHER" id="PTHR47219">
    <property type="entry name" value="RAB GTPASE-ACTIVATING PROTEIN 1-LIKE"/>
    <property type="match status" value="1"/>
</dbReference>
<feature type="domain" description="Rab-GAP TBC" evidence="2">
    <location>
        <begin position="732"/>
        <end position="919"/>
    </location>
</feature>
<gene>
    <name evidence="3" type="primary">TBC1D9</name>
    <name evidence="3" type="ORF">HK097_004093</name>
</gene>
<dbReference type="PROSITE" id="PS50086">
    <property type="entry name" value="TBC_RABGAP"/>
    <property type="match status" value="1"/>
</dbReference>
<dbReference type="GO" id="GO:0031267">
    <property type="term" value="F:small GTPase binding"/>
    <property type="evidence" value="ECO:0007669"/>
    <property type="project" value="TreeGrafter"/>
</dbReference>
<dbReference type="Proteomes" id="UP001212841">
    <property type="component" value="Unassembled WGS sequence"/>
</dbReference>
<keyword evidence="4" id="KW-1185">Reference proteome</keyword>
<dbReference type="PANTHER" id="PTHR47219:SF20">
    <property type="entry name" value="TBC1 DOMAIN FAMILY MEMBER 2B"/>
    <property type="match status" value="1"/>
</dbReference>
<dbReference type="InterPro" id="IPR004182">
    <property type="entry name" value="GRAM"/>
</dbReference>
<evidence type="ECO:0000313" key="3">
    <source>
        <dbReference type="EMBL" id="KAJ3035820.1"/>
    </source>
</evidence>
<dbReference type="EMBL" id="JADGJD010002002">
    <property type="protein sequence ID" value="KAJ3035820.1"/>
    <property type="molecule type" value="Genomic_DNA"/>
</dbReference>
<dbReference type="SMART" id="SM00568">
    <property type="entry name" value="GRAM"/>
    <property type="match status" value="2"/>
</dbReference>
<dbReference type="GO" id="GO:0005096">
    <property type="term" value="F:GTPase activator activity"/>
    <property type="evidence" value="ECO:0007669"/>
    <property type="project" value="TreeGrafter"/>
</dbReference>
<dbReference type="InterPro" id="IPR000195">
    <property type="entry name" value="Rab-GAP-TBC_dom"/>
</dbReference>
<dbReference type="InterPro" id="IPR050302">
    <property type="entry name" value="Rab_GAP_TBC_domain"/>
</dbReference>
<dbReference type="Pfam" id="PF00566">
    <property type="entry name" value="RabGAP-TBC"/>
    <property type="match status" value="1"/>
</dbReference>
<dbReference type="AlphaFoldDB" id="A0AAD5S440"/>
<feature type="region of interest" description="Disordered" evidence="1">
    <location>
        <begin position="349"/>
        <end position="380"/>
    </location>
</feature>
<accession>A0AAD5S440</accession>
<feature type="compositionally biased region" description="Low complexity" evidence="1">
    <location>
        <begin position="573"/>
        <end position="593"/>
    </location>
</feature>
<evidence type="ECO:0000256" key="1">
    <source>
        <dbReference type="SAM" id="MobiDB-lite"/>
    </source>
</evidence>
<dbReference type="SMART" id="SM00164">
    <property type="entry name" value="TBC"/>
    <property type="match status" value="1"/>
</dbReference>
<dbReference type="SUPFAM" id="SSF47923">
    <property type="entry name" value="Ypt/Rab-GAP domain of gyp1p"/>
    <property type="match status" value="2"/>
</dbReference>
<dbReference type="InterPro" id="IPR035969">
    <property type="entry name" value="Rab-GAP_TBC_sf"/>
</dbReference>
<protein>
    <submittedName>
        <fullName evidence="3">TBC1 domain member 9</fullName>
    </submittedName>
</protein>
<evidence type="ECO:0000259" key="2">
    <source>
        <dbReference type="PROSITE" id="PS50086"/>
    </source>
</evidence>
<organism evidence="3 4">
    <name type="scientific">Rhizophlyctis rosea</name>
    <dbReference type="NCBI Taxonomy" id="64517"/>
    <lineage>
        <taxon>Eukaryota</taxon>
        <taxon>Fungi</taxon>
        <taxon>Fungi incertae sedis</taxon>
        <taxon>Chytridiomycota</taxon>
        <taxon>Chytridiomycota incertae sedis</taxon>
        <taxon>Chytridiomycetes</taxon>
        <taxon>Rhizophlyctidales</taxon>
        <taxon>Rhizophlyctidaceae</taxon>
        <taxon>Rhizophlyctis</taxon>
    </lineage>
</organism>
<feature type="region of interest" description="Disordered" evidence="1">
    <location>
        <begin position="566"/>
        <end position="602"/>
    </location>
</feature>
<proteinExistence type="predicted"/>
<dbReference type="Gene3D" id="1.10.472.80">
    <property type="entry name" value="Ypt/Rab-GAP domain of gyp1p, domain 3"/>
    <property type="match status" value="1"/>
</dbReference>
<reference evidence="3" key="1">
    <citation type="submission" date="2020-05" db="EMBL/GenBank/DDBJ databases">
        <title>Phylogenomic resolution of chytrid fungi.</title>
        <authorList>
            <person name="Stajich J.E."/>
            <person name="Amses K."/>
            <person name="Simmons R."/>
            <person name="Seto K."/>
            <person name="Myers J."/>
            <person name="Bonds A."/>
            <person name="Quandt C.A."/>
            <person name="Barry K."/>
            <person name="Liu P."/>
            <person name="Grigoriev I."/>
            <person name="Longcore J.E."/>
            <person name="James T.Y."/>
        </authorList>
    </citation>
    <scope>NUCLEOTIDE SEQUENCE</scope>
    <source>
        <strain evidence="3">JEL0318</strain>
    </source>
</reference>
<feature type="region of interest" description="Disordered" evidence="1">
    <location>
        <begin position="662"/>
        <end position="688"/>
    </location>
</feature>
<dbReference type="FunFam" id="1.10.8.270:FF:000002">
    <property type="entry name" value="TBC1 domain family member 9B"/>
    <property type="match status" value="1"/>
</dbReference>
<dbReference type="InterPro" id="IPR011993">
    <property type="entry name" value="PH-like_dom_sf"/>
</dbReference>
<dbReference type="Gene3D" id="2.30.29.30">
    <property type="entry name" value="Pleckstrin-homology domain (PH domain)/Phosphotyrosine-binding domain (PTB)"/>
    <property type="match status" value="2"/>
</dbReference>
<sequence>MFIKPLDASSTTSTWQDHAGNAHFALQSRRSTNVVRSLFSGIAALSLNSLSDGGGRKSYMDYEYRIILRCPSRKADFVVAVDETFERIHGDWNWVERNLFIKLAEIDAQRSTLTQDQIDNVLLKQFEDITEEAADPRTAEAHAKIQDMRMQLLQIFPGFEDEVLLNFYACTYWLSDVSSARGQLCITRNAVTFHGNRAPSPGDDPTLPLGVAVNIPFKDVTALDMVKAKGVLMPDSIQIGIRDKSHAFSLYFYRKEVFRTLCFLCNAAMHRLVRGAEVSLSASMDLLGKTGTTGDLSSNITNRGGNLLMIGRSREDMSFFKSRSAGFDDEVEEGDFTDQRLKTEESKAQLMGERAAEEANMEPEPHMDDGDGSGSTSTTSGLRYSHISTASINALEDLDNQNKNIEFRNLFRLPVQETITSEESPCYFYHRTTTAVHLGNIYLSQNFLNFASLTGTPAAATTSGWDVSTSMLFDSSQEPVLVFVIPYPHIVSVKKQPPTALPTAGKLSNFSLSGYVQIFTKTGQEYWLSFGNVKSRDKFSDLLLQRMKQVDWRFDDDVVIGARNGAAGHIGEGTTPASGGPTSPTGSVGPQSPAVVARSKESSGSLDEYMSVVAGMQEDVRYATNIGAVGGVAVHVLQVGMKFLFDDLESEGVLPLVLRQRGGSQDEGDFGRKEQVPVQPTQSSRAEELERRRMVDKAAVEKWMEYMDENGKDVCMIKDMKGLRELIVRTDGIPNKFKGDFWMFCTGAWYSRPDPEYYKKLVLDHLGKVGPFTEEIEKDVRRSLPEHPAYQSPIGIDALRRLLTAYSWRNPAIGYAQALNIISAVMLLYLREDDAFWMLCIIVERILPDHYTKTLVGSVVDQSVFGHLVQTHLPNLWAHLTKLYMDLSTISVPWFVCLYLNSVSLRIGVKFLDSFFLDGPKFLFWLALGILKINETKLINKGKDDDIFVRILKDFFKRLGTDAVAGTEDGKEEANTDTMVGRPLYEALMQIVYGFAGIVTTETIEALRMRYRLKVVHQMEDTNRRSQTRNLSEQVSMSVEEIGVVYDEVR</sequence>
<dbReference type="Pfam" id="PF02893">
    <property type="entry name" value="GRAM"/>
    <property type="match status" value="2"/>
</dbReference>